<evidence type="ECO:0000313" key="6">
    <source>
        <dbReference type="Proteomes" id="UP000507470"/>
    </source>
</evidence>
<dbReference type="OrthoDB" id="194358at2759"/>
<feature type="repeat" description="ANK" evidence="3">
    <location>
        <begin position="106"/>
        <end position="138"/>
    </location>
</feature>
<dbReference type="PRINTS" id="PR01415">
    <property type="entry name" value="ANKYRIN"/>
</dbReference>
<evidence type="ECO:0000256" key="3">
    <source>
        <dbReference type="PROSITE-ProRule" id="PRU00023"/>
    </source>
</evidence>
<keyword evidence="6" id="KW-1185">Reference proteome</keyword>
<evidence type="ECO:0000256" key="1">
    <source>
        <dbReference type="ARBA" id="ARBA00022737"/>
    </source>
</evidence>
<dbReference type="Gene3D" id="1.25.40.20">
    <property type="entry name" value="Ankyrin repeat-containing domain"/>
    <property type="match status" value="3"/>
</dbReference>
<feature type="compositionally biased region" description="Polar residues" evidence="4">
    <location>
        <begin position="283"/>
        <end position="292"/>
    </location>
</feature>
<dbReference type="PROSITE" id="PS50297">
    <property type="entry name" value="ANK_REP_REGION"/>
    <property type="match status" value="3"/>
</dbReference>
<dbReference type="AlphaFoldDB" id="A0A6J8AJX4"/>
<feature type="compositionally biased region" description="Basic and acidic residues" evidence="4">
    <location>
        <begin position="293"/>
        <end position="307"/>
    </location>
</feature>
<evidence type="ECO:0000313" key="5">
    <source>
        <dbReference type="EMBL" id="CAC5369342.1"/>
    </source>
</evidence>
<feature type="region of interest" description="Disordered" evidence="4">
    <location>
        <begin position="283"/>
        <end position="409"/>
    </location>
</feature>
<keyword evidence="2 3" id="KW-0040">ANK repeat</keyword>
<evidence type="ECO:0000256" key="2">
    <source>
        <dbReference type="ARBA" id="ARBA00023043"/>
    </source>
</evidence>
<accession>A0A6J8AJX4</accession>
<feature type="compositionally biased region" description="Polar residues" evidence="4">
    <location>
        <begin position="370"/>
        <end position="381"/>
    </location>
</feature>
<dbReference type="PROSITE" id="PS50088">
    <property type="entry name" value="ANK_REPEAT"/>
    <property type="match status" value="3"/>
</dbReference>
<dbReference type="Proteomes" id="UP000507470">
    <property type="component" value="Unassembled WGS sequence"/>
</dbReference>
<feature type="compositionally biased region" description="Low complexity" evidence="4">
    <location>
        <begin position="354"/>
        <end position="369"/>
    </location>
</feature>
<keyword evidence="1" id="KW-0677">Repeat</keyword>
<name>A0A6J8AJX4_MYTCO</name>
<dbReference type="InterPro" id="IPR036770">
    <property type="entry name" value="Ankyrin_rpt-contain_sf"/>
</dbReference>
<feature type="compositionally biased region" description="Basic and acidic residues" evidence="4">
    <location>
        <begin position="385"/>
        <end position="402"/>
    </location>
</feature>
<feature type="repeat" description="ANK" evidence="3">
    <location>
        <begin position="218"/>
        <end position="250"/>
    </location>
</feature>
<dbReference type="PANTHER" id="PTHR24173">
    <property type="entry name" value="ANKYRIN REPEAT CONTAINING"/>
    <property type="match status" value="1"/>
</dbReference>
<evidence type="ECO:0000256" key="4">
    <source>
        <dbReference type="SAM" id="MobiDB-lite"/>
    </source>
</evidence>
<organism evidence="5 6">
    <name type="scientific">Mytilus coruscus</name>
    <name type="common">Sea mussel</name>
    <dbReference type="NCBI Taxonomy" id="42192"/>
    <lineage>
        <taxon>Eukaryota</taxon>
        <taxon>Metazoa</taxon>
        <taxon>Spiralia</taxon>
        <taxon>Lophotrochozoa</taxon>
        <taxon>Mollusca</taxon>
        <taxon>Bivalvia</taxon>
        <taxon>Autobranchia</taxon>
        <taxon>Pteriomorphia</taxon>
        <taxon>Mytilida</taxon>
        <taxon>Mytiloidea</taxon>
        <taxon>Mytilidae</taxon>
        <taxon>Mytilinae</taxon>
        <taxon>Mytilus</taxon>
    </lineage>
</organism>
<dbReference type="PANTHER" id="PTHR24173:SF74">
    <property type="entry name" value="ANKYRIN REPEAT DOMAIN-CONTAINING PROTEIN 16"/>
    <property type="match status" value="1"/>
</dbReference>
<gene>
    <name evidence="5" type="ORF">MCOR_8564</name>
</gene>
<dbReference type="EMBL" id="CACVKT020001586">
    <property type="protein sequence ID" value="CAC5369342.1"/>
    <property type="molecule type" value="Genomic_DNA"/>
</dbReference>
<dbReference type="InterPro" id="IPR002110">
    <property type="entry name" value="Ankyrin_rpt"/>
</dbReference>
<proteinExistence type="predicted"/>
<reference evidence="5 6" key="1">
    <citation type="submission" date="2020-06" db="EMBL/GenBank/DDBJ databases">
        <authorList>
            <person name="Li R."/>
            <person name="Bekaert M."/>
        </authorList>
    </citation>
    <scope>NUCLEOTIDE SEQUENCE [LARGE SCALE GENOMIC DNA]</scope>
    <source>
        <strain evidence="6">wild</strain>
    </source>
</reference>
<feature type="repeat" description="ANK" evidence="3">
    <location>
        <begin position="73"/>
        <end position="105"/>
    </location>
</feature>
<protein>
    <submittedName>
        <fullName evidence="5">Uncharacterized protein</fullName>
    </submittedName>
</protein>
<feature type="compositionally biased region" description="Basic and acidic residues" evidence="4">
    <location>
        <begin position="332"/>
        <end position="344"/>
    </location>
</feature>
<dbReference type="SUPFAM" id="SSF48403">
    <property type="entry name" value="Ankyrin repeat"/>
    <property type="match status" value="1"/>
</dbReference>
<dbReference type="Pfam" id="PF12796">
    <property type="entry name" value="Ank_2"/>
    <property type="match status" value="2"/>
</dbReference>
<dbReference type="SMART" id="SM00248">
    <property type="entry name" value="ANK"/>
    <property type="match status" value="7"/>
</dbReference>
<sequence length="409" mass="45198">MGLAASRQEAFWEACGFGHILRVKKFLEAGDIDVNWVSYTHDCCPIHVASQGKTEIVRLLIEAKCNVNVQDIRGNTPLHHAAMKGHGDIIKILVEAGAEVNVQDKNDWTALHCACYWNHSKAVRVLLNLGADITLQNKDKRTALLETARSQEKDDESLGEITHMLISAGSDLNCKGCSDLGDLEADFTGLMYAAYHNHPDVASALIEGGCEINAYGSNLWTALHWAADRGHEEMVYLLLGSGADPTKKGQRNELAADRAESPELKEMLHNAVNMFNELATLNPCSKSQSTSEQKPKIETESNYHEEEPLNNDILSSETEKQRDSDVMDNEDSIQRQDPESDICDHVTNLKIDSLETTSTETESSKSLDTNTTLTEVSSNHGFAQKTEESDHKEKDNSEDKTGQTEVLST</sequence>